<organism evidence="1">
    <name type="scientific">Phenylobacterium glaciei</name>
    <dbReference type="NCBI Taxonomy" id="2803784"/>
    <lineage>
        <taxon>Bacteria</taxon>
        <taxon>Pseudomonadati</taxon>
        <taxon>Pseudomonadota</taxon>
        <taxon>Alphaproteobacteria</taxon>
        <taxon>Caulobacterales</taxon>
        <taxon>Caulobacteraceae</taxon>
        <taxon>Phenylobacterium</taxon>
    </lineage>
</organism>
<sequence length="89" mass="10021">MSEADLAQGLASFEGIRRRLDRLTKTSKVPLIEGFGSSYEKARSAIDALQLHYPERPLIVVFEPHTFSWRSKDALAWYDTVFAGCPVCC</sequence>
<dbReference type="Gene3D" id="3.90.190.20">
    <property type="entry name" value="Mur ligase, C-terminal domain"/>
    <property type="match status" value="1"/>
</dbReference>
<proteinExistence type="predicted"/>
<dbReference type="EMBL" id="CP068570">
    <property type="protein sequence ID" value="QQZ51815.1"/>
    <property type="molecule type" value="Genomic_DNA"/>
</dbReference>
<dbReference type="GO" id="GO:0016881">
    <property type="term" value="F:acid-amino acid ligase activity"/>
    <property type="evidence" value="ECO:0007669"/>
    <property type="project" value="InterPro"/>
</dbReference>
<reference evidence="1" key="1">
    <citation type="submission" date="2021-01" db="EMBL/GenBank/DDBJ databases">
        <title>Genome sequence of Phenylobacterium sp. 20VBR1 isolated from a valley glaceir, Ny-Alesund, Svalbard.</title>
        <authorList>
            <person name="Thomas F.A."/>
            <person name="Krishnan K.P."/>
            <person name="Sinha R.K."/>
        </authorList>
    </citation>
    <scope>NUCLEOTIDE SEQUENCE</scope>
    <source>
        <strain evidence="1">20VBR1</strain>
    </source>
</reference>
<dbReference type="SUPFAM" id="SSF53244">
    <property type="entry name" value="MurD-like peptide ligases, peptide-binding domain"/>
    <property type="match status" value="1"/>
</dbReference>
<dbReference type="InterPro" id="IPR036615">
    <property type="entry name" value="Mur_ligase_C_dom_sf"/>
</dbReference>
<accession>A0A974S952</accession>
<evidence type="ECO:0000313" key="1">
    <source>
        <dbReference type="EMBL" id="QQZ51815.1"/>
    </source>
</evidence>
<protein>
    <submittedName>
        <fullName evidence="1">Uncharacterized protein</fullName>
    </submittedName>
</protein>
<name>A0A974S952_9CAUL</name>
<gene>
    <name evidence="1" type="ORF">JKL49_13520</name>
</gene>
<dbReference type="AlphaFoldDB" id="A0A974S952"/>